<gene>
    <name evidence="6" type="ORF">E3J38_08310</name>
</gene>
<dbReference type="EMBL" id="SOIP01000476">
    <property type="protein sequence ID" value="TET78615.1"/>
    <property type="molecule type" value="Genomic_DNA"/>
</dbReference>
<protein>
    <submittedName>
        <fullName evidence="6">Response regulator transcription factor</fullName>
    </submittedName>
</protein>
<keyword evidence="2" id="KW-0597">Phosphoprotein</keyword>
<dbReference type="GO" id="GO:0000976">
    <property type="term" value="F:transcription cis-regulatory region binding"/>
    <property type="evidence" value="ECO:0007669"/>
    <property type="project" value="TreeGrafter"/>
</dbReference>
<dbReference type="Gene3D" id="6.10.250.690">
    <property type="match status" value="1"/>
</dbReference>
<dbReference type="InterPro" id="IPR001789">
    <property type="entry name" value="Sig_transdc_resp-reg_receiver"/>
</dbReference>
<dbReference type="Gene3D" id="3.40.50.2300">
    <property type="match status" value="1"/>
</dbReference>
<dbReference type="AlphaFoldDB" id="A0A523XHA5"/>
<dbReference type="InterPro" id="IPR001867">
    <property type="entry name" value="OmpR/PhoB-type_DNA-bd"/>
</dbReference>
<dbReference type="SMART" id="SM00862">
    <property type="entry name" value="Trans_reg_C"/>
    <property type="match status" value="1"/>
</dbReference>
<dbReference type="InterPro" id="IPR036388">
    <property type="entry name" value="WH-like_DNA-bd_sf"/>
</dbReference>
<dbReference type="Proteomes" id="UP000315534">
    <property type="component" value="Unassembled WGS sequence"/>
</dbReference>
<feature type="domain" description="OmpR/PhoB-type" evidence="5">
    <location>
        <begin position="126"/>
        <end position="225"/>
    </location>
</feature>
<dbReference type="CDD" id="cd17574">
    <property type="entry name" value="REC_OmpR"/>
    <property type="match status" value="1"/>
</dbReference>
<evidence type="ECO:0000259" key="5">
    <source>
        <dbReference type="PROSITE" id="PS51755"/>
    </source>
</evidence>
<dbReference type="CDD" id="cd00383">
    <property type="entry name" value="trans_reg_C"/>
    <property type="match status" value="1"/>
</dbReference>
<organism evidence="6 7">
    <name type="scientific">candidate division TA06 bacterium</name>
    <dbReference type="NCBI Taxonomy" id="2250710"/>
    <lineage>
        <taxon>Bacteria</taxon>
        <taxon>Bacteria division TA06</taxon>
    </lineage>
</organism>
<proteinExistence type="predicted"/>
<dbReference type="Pfam" id="PF00072">
    <property type="entry name" value="Response_reg"/>
    <property type="match status" value="1"/>
</dbReference>
<dbReference type="Gene3D" id="1.10.10.10">
    <property type="entry name" value="Winged helix-like DNA-binding domain superfamily/Winged helix DNA-binding domain"/>
    <property type="match status" value="1"/>
</dbReference>
<dbReference type="GO" id="GO:0032993">
    <property type="term" value="C:protein-DNA complex"/>
    <property type="evidence" value="ECO:0007669"/>
    <property type="project" value="TreeGrafter"/>
</dbReference>
<keyword evidence="1 3" id="KW-0238">DNA-binding</keyword>
<dbReference type="InterPro" id="IPR039420">
    <property type="entry name" value="WalR-like"/>
</dbReference>
<evidence type="ECO:0000313" key="6">
    <source>
        <dbReference type="EMBL" id="TET78615.1"/>
    </source>
</evidence>
<dbReference type="InterPro" id="IPR011006">
    <property type="entry name" value="CheY-like_superfamily"/>
</dbReference>
<evidence type="ECO:0000256" key="2">
    <source>
        <dbReference type="PROSITE-ProRule" id="PRU00169"/>
    </source>
</evidence>
<accession>A0A523XHA5</accession>
<dbReference type="PANTHER" id="PTHR48111:SF50">
    <property type="entry name" value="KDP OPERON TRANSCRIPTIONAL REGULATORY PROTEIN KDPE"/>
    <property type="match status" value="1"/>
</dbReference>
<dbReference type="PROSITE" id="PS50110">
    <property type="entry name" value="RESPONSE_REGULATORY"/>
    <property type="match status" value="1"/>
</dbReference>
<dbReference type="GO" id="GO:0000156">
    <property type="term" value="F:phosphorelay response regulator activity"/>
    <property type="evidence" value="ECO:0007669"/>
    <property type="project" value="TreeGrafter"/>
</dbReference>
<sequence length="227" mass="25473">MKALIIEDDPEIVESVFLAFWILWPEAQLVSTHLGRKGIELAESEAHNIIILDLGLPDISGFEVLKQVRFFSSVPIIVLTVKAEEADIVKGLEWGADDYIVKPCGQLQLLARMKARMSDRSHSDEGLPLSFGPLRFDPSTRQLLYAKKEINLTVIEARIVQHLMRRGGRVATYSSLAEEVWGEDYLGSLDSLRVHIRRLRGKLEVDPSTPQLILTKPGIGYFLTKPG</sequence>
<dbReference type="GO" id="GO:0005829">
    <property type="term" value="C:cytosol"/>
    <property type="evidence" value="ECO:0007669"/>
    <property type="project" value="TreeGrafter"/>
</dbReference>
<dbReference type="Pfam" id="PF00486">
    <property type="entry name" value="Trans_reg_C"/>
    <property type="match status" value="1"/>
</dbReference>
<dbReference type="SUPFAM" id="SSF52172">
    <property type="entry name" value="CheY-like"/>
    <property type="match status" value="1"/>
</dbReference>
<comment type="caution">
    <text evidence="6">The sequence shown here is derived from an EMBL/GenBank/DDBJ whole genome shotgun (WGS) entry which is preliminary data.</text>
</comment>
<feature type="domain" description="Response regulatory" evidence="4">
    <location>
        <begin position="2"/>
        <end position="117"/>
    </location>
</feature>
<dbReference type="PROSITE" id="PS51755">
    <property type="entry name" value="OMPR_PHOB"/>
    <property type="match status" value="1"/>
</dbReference>
<evidence type="ECO:0000256" key="3">
    <source>
        <dbReference type="PROSITE-ProRule" id="PRU01091"/>
    </source>
</evidence>
<dbReference type="PANTHER" id="PTHR48111">
    <property type="entry name" value="REGULATOR OF RPOS"/>
    <property type="match status" value="1"/>
</dbReference>
<reference evidence="6 7" key="1">
    <citation type="submission" date="2019-03" db="EMBL/GenBank/DDBJ databases">
        <title>Metabolic potential of uncultured bacteria and archaea associated with petroleum seepage in deep-sea sediments.</title>
        <authorList>
            <person name="Dong X."/>
            <person name="Hubert C."/>
        </authorList>
    </citation>
    <scope>NUCLEOTIDE SEQUENCE [LARGE SCALE GENOMIC DNA]</scope>
    <source>
        <strain evidence="6">E29_bin36</strain>
    </source>
</reference>
<feature type="modified residue" description="4-aspartylphosphate" evidence="2">
    <location>
        <position position="53"/>
    </location>
</feature>
<dbReference type="SMART" id="SM00448">
    <property type="entry name" value="REC"/>
    <property type="match status" value="1"/>
</dbReference>
<name>A0A523XHA5_UNCT6</name>
<evidence type="ECO:0000313" key="7">
    <source>
        <dbReference type="Proteomes" id="UP000315534"/>
    </source>
</evidence>
<evidence type="ECO:0000259" key="4">
    <source>
        <dbReference type="PROSITE" id="PS50110"/>
    </source>
</evidence>
<dbReference type="GO" id="GO:0006355">
    <property type="term" value="P:regulation of DNA-templated transcription"/>
    <property type="evidence" value="ECO:0007669"/>
    <property type="project" value="InterPro"/>
</dbReference>
<feature type="DNA-binding region" description="OmpR/PhoB-type" evidence="3">
    <location>
        <begin position="126"/>
        <end position="225"/>
    </location>
</feature>
<evidence type="ECO:0000256" key="1">
    <source>
        <dbReference type="ARBA" id="ARBA00023125"/>
    </source>
</evidence>